<organism evidence="1 2">
    <name type="scientific">Rhodoplanes serenus</name>
    <dbReference type="NCBI Taxonomy" id="200615"/>
    <lineage>
        <taxon>Bacteria</taxon>
        <taxon>Pseudomonadati</taxon>
        <taxon>Pseudomonadota</taxon>
        <taxon>Alphaproteobacteria</taxon>
        <taxon>Hyphomicrobiales</taxon>
        <taxon>Nitrobacteraceae</taxon>
        <taxon>Rhodoplanes</taxon>
    </lineage>
</organism>
<sequence length="206" mass="21553">MNWQDLGGALVKAGAPIIGRALGGPLGGMIGDAIGGVIADALGVEPTPDAVDKAIRETPADTLGTKLSAAEAEAQAKWPALADIATADNEAQSKVLAETNETMRIEAASGDVVQRWWRPIYAFELTVECAVCWALAMWDLAFGAGKIAAWAVNASGLLSLYWGARFGVLGVYVNGRSREKEAALTGQPVPTAIDPLVKAAARKLRR</sequence>
<evidence type="ECO:0000313" key="2">
    <source>
        <dbReference type="Proteomes" id="UP000438991"/>
    </source>
</evidence>
<evidence type="ECO:0008006" key="3">
    <source>
        <dbReference type="Google" id="ProtNLM"/>
    </source>
</evidence>
<name>A0A9X5AUI1_9BRAD</name>
<evidence type="ECO:0000313" key="1">
    <source>
        <dbReference type="EMBL" id="MTW18365.1"/>
    </source>
</evidence>
<reference evidence="1 2" key="1">
    <citation type="submission" date="2019-11" db="EMBL/GenBank/DDBJ databases">
        <title>Whole-genome sequence of Rhodoplanes serenus DSM 18633, type strain.</title>
        <authorList>
            <person name="Kyndt J.A."/>
            <person name="Meyer T.E."/>
        </authorList>
    </citation>
    <scope>NUCLEOTIDE SEQUENCE [LARGE SCALE GENOMIC DNA]</scope>
    <source>
        <strain evidence="1 2">DSM 18633</strain>
    </source>
</reference>
<comment type="caution">
    <text evidence="1">The sequence shown here is derived from an EMBL/GenBank/DDBJ whole genome shotgun (WGS) entry which is preliminary data.</text>
</comment>
<dbReference type="InterPro" id="IPR021497">
    <property type="entry name" value="GTA_holin_3TM"/>
</dbReference>
<dbReference type="Pfam" id="PF11351">
    <property type="entry name" value="GTA_holin_3TM"/>
    <property type="match status" value="1"/>
</dbReference>
<gene>
    <name evidence="1" type="ORF">GJ689_19365</name>
</gene>
<accession>A0A9X5AUI1</accession>
<dbReference type="RefSeq" id="WP_155480821.1">
    <property type="nucleotide sequence ID" value="NZ_WNKV01000016.1"/>
</dbReference>
<protein>
    <recommendedName>
        <fullName evidence="3">Holin of 3TMs, for gene-transfer release</fullName>
    </recommendedName>
</protein>
<proteinExistence type="predicted"/>
<dbReference type="AlphaFoldDB" id="A0A9X5AUI1"/>
<dbReference type="Proteomes" id="UP000438991">
    <property type="component" value="Unassembled WGS sequence"/>
</dbReference>
<dbReference type="EMBL" id="WNKV01000016">
    <property type="protein sequence ID" value="MTW18365.1"/>
    <property type="molecule type" value="Genomic_DNA"/>
</dbReference>